<reference evidence="3" key="1">
    <citation type="journal article" date="2020" name="Stud. Mycol.">
        <title>101 Dothideomycetes genomes: a test case for predicting lifestyles and emergence of pathogens.</title>
        <authorList>
            <person name="Haridas S."/>
            <person name="Albert R."/>
            <person name="Binder M."/>
            <person name="Bloem J."/>
            <person name="Labutti K."/>
            <person name="Salamov A."/>
            <person name="Andreopoulos B."/>
            <person name="Baker S."/>
            <person name="Barry K."/>
            <person name="Bills G."/>
            <person name="Bluhm B."/>
            <person name="Cannon C."/>
            <person name="Castanera R."/>
            <person name="Culley D."/>
            <person name="Daum C."/>
            <person name="Ezra D."/>
            <person name="Gonzalez J."/>
            <person name="Henrissat B."/>
            <person name="Kuo A."/>
            <person name="Liang C."/>
            <person name="Lipzen A."/>
            <person name="Lutzoni F."/>
            <person name="Magnuson J."/>
            <person name="Mondo S."/>
            <person name="Nolan M."/>
            <person name="Ohm R."/>
            <person name="Pangilinan J."/>
            <person name="Park H.-J."/>
            <person name="Ramirez L."/>
            <person name="Alfaro M."/>
            <person name="Sun H."/>
            <person name="Tritt A."/>
            <person name="Yoshinaga Y."/>
            <person name="Zwiers L.-H."/>
            <person name="Turgeon B."/>
            <person name="Goodwin S."/>
            <person name="Spatafora J."/>
            <person name="Crous P."/>
            <person name="Grigoriev I."/>
        </authorList>
    </citation>
    <scope>NUCLEOTIDE SEQUENCE</scope>
    <source>
        <strain evidence="3">CBS 675.92</strain>
    </source>
</reference>
<feature type="compositionally biased region" description="Acidic residues" evidence="1">
    <location>
        <begin position="29"/>
        <end position="39"/>
    </location>
</feature>
<feature type="chain" id="PRO_5025559613" description="C3H1-type domain-containing protein" evidence="2">
    <location>
        <begin position="20"/>
        <end position="877"/>
    </location>
</feature>
<dbReference type="OrthoDB" id="3800503at2759"/>
<accession>A0A6A5TZX2</accession>
<evidence type="ECO:0000256" key="1">
    <source>
        <dbReference type="SAM" id="MobiDB-lite"/>
    </source>
</evidence>
<gene>
    <name evidence="3" type="ORF">CC80DRAFT_25907</name>
</gene>
<dbReference type="EMBL" id="ML976987">
    <property type="protein sequence ID" value="KAF1958181.1"/>
    <property type="molecule type" value="Genomic_DNA"/>
</dbReference>
<keyword evidence="2" id="KW-0732">Signal</keyword>
<name>A0A6A5TZX2_9PLEO</name>
<dbReference type="Proteomes" id="UP000800035">
    <property type="component" value="Unassembled WGS sequence"/>
</dbReference>
<feature type="signal peptide" evidence="2">
    <location>
        <begin position="1"/>
        <end position="19"/>
    </location>
</feature>
<evidence type="ECO:0008006" key="5">
    <source>
        <dbReference type="Google" id="ProtNLM"/>
    </source>
</evidence>
<keyword evidence="4" id="KW-1185">Reference proteome</keyword>
<evidence type="ECO:0000313" key="4">
    <source>
        <dbReference type="Proteomes" id="UP000800035"/>
    </source>
</evidence>
<evidence type="ECO:0000313" key="3">
    <source>
        <dbReference type="EMBL" id="KAF1958181.1"/>
    </source>
</evidence>
<evidence type="ECO:0000256" key="2">
    <source>
        <dbReference type="SAM" id="SignalP"/>
    </source>
</evidence>
<dbReference type="AlphaFoldDB" id="A0A6A5TZX2"/>
<organism evidence="3 4">
    <name type="scientific">Byssothecium circinans</name>
    <dbReference type="NCBI Taxonomy" id="147558"/>
    <lineage>
        <taxon>Eukaryota</taxon>
        <taxon>Fungi</taxon>
        <taxon>Dikarya</taxon>
        <taxon>Ascomycota</taxon>
        <taxon>Pezizomycotina</taxon>
        <taxon>Dothideomycetes</taxon>
        <taxon>Pleosporomycetidae</taxon>
        <taxon>Pleosporales</taxon>
        <taxon>Massarineae</taxon>
        <taxon>Massarinaceae</taxon>
        <taxon>Byssothecium</taxon>
    </lineage>
</organism>
<protein>
    <recommendedName>
        <fullName evidence="5">C3H1-type domain-containing protein</fullName>
    </recommendedName>
</protein>
<feature type="region of interest" description="Disordered" evidence="1">
    <location>
        <begin position="23"/>
        <end position="48"/>
    </location>
</feature>
<sequence>MRFAVLVAAVIGVLPLIVAQQPPQRLVDTDSDSSSDSDSDIEHARKSVSHAQFHGERLDIDVDYDKRDWHIGCDEPGKCDYYQDQHSLDRRDAADDLDTRDAQHTCNEGKCKWHCRFDGYCRPNSEFPMRCQPGGGRVIEKLGIDQNGKTGWTTHYQCPISSACFGLPKQLSACALGNGEYLMPSLGRLVLTKCTNPFKYNSCERYDKSSRAFRGIGQAANNSKTHDVKYQCNNHVCPWPCEDDGNCWPVQFPSRASHGLDRREIAQAADEPNTRDTMRHHHCKDDDRCRWHCEKFGGYCWPHNDFSTRCEIGGGNLIEKAIRNPTSYKWEWVPHRECPGQSSCINIKTRFGQKAGACALDRHHRFLLPSRNALLLYKCDDVDDLKTCKPIDKSFVRRGDLDLKPVDTAENPDTRDILGHHRCIDTDRCHWHCKFDKHCYPNADFPMRCKPGDSTIIEKLVELPEVGKYEWQEYQECLNGACVELGGQLSGCALNHPYRYDLPSLNRFLPYKCKHGPQDLEHCKLIVRKSSRRDDLGSKPVENAVSFRCAPGLQDIVQYHHMETDAWVDLWQCSDGGICEDKASQTWCSTDGKTHYVAPFLDPSNPERPVSLPSPPSLRIGMKMLFGDVEIPCDPPGKGRGVVTYRDGKMWNHQCRRTCWYLNNSIMCKVLGDRSVASESQHLAAHNSSRPNGELHDTSPLRTKCNTLNETEVGEWDGQTWTFSGVCLPPFICHDYGGKVDFAFCAQRKLSQSNVWLPWPSLSAPTEQGVMTRCPASDKGAVERFNGANWVRYQHCPPGFKCQQIHTEPHNAGCMALHVDQIKSMLAANADTQRRAILGDGIDQYTANATAGIGAEHGEAEITGDGSLLDHWEGRDD</sequence>
<proteinExistence type="predicted"/>